<dbReference type="InterPro" id="IPR032267">
    <property type="entry name" value="DUF4832"/>
</dbReference>
<evidence type="ECO:0000259" key="2">
    <source>
        <dbReference type="Pfam" id="PF16173"/>
    </source>
</evidence>
<keyword evidence="9" id="KW-1185">Reference proteome</keyword>
<reference evidence="6" key="3">
    <citation type="submission" date="2020-02" db="EMBL/GenBank/DDBJ databases">
        <authorList>
            <person name="Littmann E."/>
            <person name="Sorbara M."/>
        </authorList>
    </citation>
    <scope>NUCLEOTIDE SEQUENCE</scope>
    <source>
        <strain evidence="6">MSK.14.54</strain>
    </source>
</reference>
<dbReference type="Proteomes" id="UP000768180">
    <property type="component" value="Unassembled WGS sequence"/>
</dbReference>
<feature type="domain" description="DUF4832" evidence="1">
    <location>
        <begin position="226"/>
        <end position="432"/>
    </location>
</feature>
<dbReference type="EMBL" id="CZAL01000014">
    <property type="protein sequence ID" value="CUP68732.1"/>
    <property type="molecule type" value="Genomic_DNA"/>
</dbReference>
<evidence type="ECO:0000313" key="6">
    <source>
        <dbReference type="EMBL" id="NSE15773.1"/>
    </source>
</evidence>
<reference evidence="7 8" key="1">
    <citation type="submission" date="2015-09" db="EMBL/GenBank/DDBJ databases">
        <authorList>
            <consortium name="Pathogen Informatics"/>
        </authorList>
    </citation>
    <scope>NUCLEOTIDE SEQUENCE [LARGE SCALE GENOMIC DNA]</scope>
    <source>
        <strain evidence="3 7">2789STDY5608849</strain>
        <strain evidence="4 8">2789STDY5834885</strain>
    </source>
</reference>
<evidence type="ECO:0000313" key="3">
    <source>
        <dbReference type="EMBL" id="CUN35816.1"/>
    </source>
</evidence>
<dbReference type="EMBL" id="CYYV01000001">
    <property type="protein sequence ID" value="CUN35816.1"/>
    <property type="molecule type" value="Genomic_DNA"/>
</dbReference>
<evidence type="ECO:0000313" key="5">
    <source>
        <dbReference type="EMBL" id="MCG4766242.1"/>
    </source>
</evidence>
<feature type="domain" description="DUF4874" evidence="2">
    <location>
        <begin position="54"/>
        <end position="209"/>
    </location>
</feature>
<dbReference type="Pfam" id="PF16173">
    <property type="entry name" value="DUF4874"/>
    <property type="match status" value="1"/>
</dbReference>
<dbReference type="Proteomes" id="UP000095706">
    <property type="component" value="Unassembled WGS sequence"/>
</dbReference>
<dbReference type="AlphaFoldDB" id="A0A174Q612"/>
<evidence type="ECO:0000313" key="9">
    <source>
        <dbReference type="Proteomes" id="UP000768180"/>
    </source>
</evidence>
<organism evidence="4 8">
    <name type="scientific">Fusicatenibacter saccharivorans</name>
    <dbReference type="NCBI Taxonomy" id="1150298"/>
    <lineage>
        <taxon>Bacteria</taxon>
        <taxon>Bacillati</taxon>
        <taxon>Bacillota</taxon>
        <taxon>Clostridia</taxon>
        <taxon>Lachnospirales</taxon>
        <taxon>Lachnospiraceae</taxon>
        <taxon>Fusicatenibacter</taxon>
    </lineage>
</organism>
<dbReference type="Proteomes" id="UP000095709">
    <property type="component" value="Unassembled WGS sequence"/>
</dbReference>
<dbReference type="EMBL" id="JAKNFS010000016">
    <property type="protein sequence ID" value="MCG4766242.1"/>
    <property type="molecule type" value="Genomic_DNA"/>
</dbReference>
<evidence type="ECO:0000313" key="4">
    <source>
        <dbReference type="EMBL" id="CUP68732.1"/>
    </source>
</evidence>
<reference evidence="5" key="4">
    <citation type="submission" date="2022-01" db="EMBL/GenBank/DDBJ databases">
        <title>Collection of gut derived symbiotic bacterial strains cultured from healthy donors.</title>
        <authorList>
            <person name="Lin H."/>
            <person name="Kohout C."/>
            <person name="Waligurski E."/>
            <person name="Pamer E.G."/>
        </authorList>
    </citation>
    <scope>NUCLEOTIDE SEQUENCE</scope>
    <source>
        <strain evidence="5">DFI.5.49</strain>
    </source>
</reference>
<name>A0A174Q612_9FIRM</name>
<evidence type="ECO:0000259" key="1">
    <source>
        <dbReference type="Pfam" id="PF16116"/>
    </source>
</evidence>
<dbReference type="RefSeq" id="WP_022461098.1">
    <property type="nucleotide sequence ID" value="NZ_CYYV01000001.1"/>
</dbReference>
<accession>A0A174Q612</accession>
<sequence>MWREKIKSILSWQKGREAKGRAEKKEFPELRGKQDKKELFQKAILQESRKAIQNPGCGWYHLYTFNAAQTGEPLYIACEEEELVLLRIDIGAFWDKPISEPSLEWIRRILAFFREKRKGMILRFSYDLEGKGLEKEPGSIRLVEEHMQQIGEVIREYADDIFAVQGILIGNWGEMHGSRYLTPDAFRTLTDTMIKAVDGACPVAVRKPAQWRELTLGWTEQEKKKLTLFNDGIFGSETDLGTYGTLSPETPGQKICSREEELEWQKNEMCGKFCGGEAIWGSGAEPAPFVSAPKAMADLERMHISYLNSTYDLRRLEQWKAETVEDESGLEAIGKRLGYRFVVEGVEFVSEREELQITLENKGFAELTEEADCYLELERNGTLQKKIQIATDARLWKSGEKTTLCQKIKLPAELAEPEEQKLYLALYRRRDGRTISFANQGEKQGRPFLGIFKIDPIVLI</sequence>
<reference evidence="6 9" key="2">
    <citation type="journal article" date="2020" name="Cell Host Microbe">
        <title>Functional and Genomic Variation between Human-Derived Isolates of Lachnospiraceae Reveals Inter- and Intra-Species Diversity.</title>
        <authorList>
            <person name="Sorbara M.T."/>
            <person name="Littmann E.R."/>
            <person name="Fontana E."/>
            <person name="Moody T.U."/>
            <person name="Kohout C.E."/>
            <person name="Gjonbalaj M."/>
            <person name="Eaton V."/>
            <person name="Seok R."/>
            <person name="Leiner I.M."/>
            <person name="Pamer E.G."/>
        </authorList>
    </citation>
    <scope>NUCLEOTIDE SEQUENCE [LARGE SCALE GENOMIC DNA]</scope>
    <source>
        <strain evidence="6 9">MSK.14.54</strain>
    </source>
</reference>
<evidence type="ECO:0000313" key="8">
    <source>
        <dbReference type="Proteomes" id="UP000095709"/>
    </source>
</evidence>
<evidence type="ECO:0000313" key="7">
    <source>
        <dbReference type="Proteomes" id="UP000095706"/>
    </source>
</evidence>
<protein>
    <submittedName>
        <fullName evidence="5">DUF4832 domain-containing protein</fullName>
    </submittedName>
</protein>
<dbReference type="Pfam" id="PF16116">
    <property type="entry name" value="DUF4832"/>
    <property type="match status" value="1"/>
</dbReference>
<dbReference type="EMBL" id="JAAITQ010000006">
    <property type="protein sequence ID" value="NSE15773.1"/>
    <property type="molecule type" value="Genomic_DNA"/>
</dbReference>
<gene>
    <name evidence="3" type="ORF">ERS852406_00056</name>
    <name evidence="4" type="ORF">ERS852498_02559</name>
    <name evidence="6" type="ORF">G5B05_04980</name>
    <name evidence="5" type="ORF">L0N21_12105</name>
</gene>
<dbReference type="Proteomes" id="UP001199915">
    <property type="component" value="Unassembled WGS sequence"/>
</dbReference>
<dbReference type="InterPro" id="IPR032379">
    <property type="entry name" value="DUF4874"/>
</dbReference>
<proteinExistence type="predicted"/>